<dbReference type="SUPFAM" id="SSF51569">
    <property type="entry name" value="Aldolase"/>
    <property type="match status" value="1"/>
</dbReference>
<proteinExistence type="inferred from homology"/>
<evidence type="ECO:0000256" key="13">
    <source>
        <dbReference type="ARBA" id="ARBA00023277"/>
    </source>
</evidence>
<dbReference type="GO" id="GO:0005737">
    <property type="term" value="C:cytoplasm"/>
    <property type="evidence" value="ECO:0007669"/>
    <property type="project" value="UniProtKB-SubCell"/>
</dbReference>
<dbReference type="SUPFAM" id="SSF57716">
    <property type="entry name" value="Glucocorticoid receptor-like (DNA-binding domain)"/>
    <property type="match status" value="1"/>
</dbReference>
<evidence type="ECO:0000256" key="5">
    <source>
        <dbReference type="ARBA" id="ARBA00012911"/>
    </source>
</evidence>
<dbReference type="PROSITE" id="PS50950">
    <property type="entry name" value="ZF_THAP"/>
    <property type="match status" value="1"/>
</dbReference>
<keyword evidence="11" id="KW-0456">Lyase</keyword>
<dbReference type="InterPro" id="IPR006612">
    <property type="entry name" value="THAP_Znf"/>
</dbReference>
<evidence type="ECO:0000256" key="10">
    <source>
        <dbReference type="ARBA" id="ARBA00023125"/>
    </source>
</evidence>
<dbReference type="Gene3D" id="3.20.20.70">
    <property type="entry name" value="Aldolase class I"/>
    <property type="match status" value="1"/>
</dbReference>
<keyword evidence="13" id="KW-0119">Carbohydrate metabolism</keyword>
<dbReference type="Pfam" id="PF00701">
    <property type="entry name" value="DHDPS"/>
    <property type="match status" value="1"/>
</dbReference>
<reference evidence="17" key="1">
    <citation type="submission" date="2021-12" db="EMBL/GenBank/DDBJ databases">
        <authorList>
            <person name="Martin H S."/>
        </authorList>
    </citation>
    <scope>NUCLEOTIDE SEQUENCE</scope>
</reference>
<comment type="similarity">
    <text evidence="3">Belongs to the DapA family. NanA subfamily.</text>
</comment>
<dbReference type="Proteomes" id="UP000838878">
    <property type="component" value="Chromosome 7"/>
</dbReference>
<dbReference type="GO" id="GO:0003677">
    <property type="term" value="F:DNA binding"/>
    <property type="evidence" value="ECO:0007669"/>
    <property type="project" value="UniProtKB-UniRule"/>
</dbReference>
<dbReference type="InterPro" id="IPR002220">
    <property type="entry name" value="DapA-like"/>
</dbReference>
<comment type="subcellular location">
    <subcellularLocation>
        <location evidence="1">Cytoplasm</location>
    </subcellularLocation>
</comment>
<dbReference type="Gene3D" id="6.20.210.20">
    <property type="entry name" value="THAP domain"/>
    <property type="match status" value="1"/>
</dbReference>
<dbReference type="EC" id="4.1.3.3" evidence="5"/>
<keyword evidence="9" id="KW-0862">Zinc</keyword>
<dbReference type="PANTHER" id="PTHR12128:SF21">
    <property type="entry name" value="N-ACETYLNEURAMINATE LYASE"/>
    <property type="match status" value="1"/>
</dbReference>
<keyword evidence="8 15" id="KW-0863">Zinc-finger</keyword>
<evidence type="ECO:0000313" key="18">
    <source>
        <dbReference type="Proteomes" id="UP000838878"/>
    </source>
</evidence>
<dbReference type="GO" id="GO:0008270">
    <property type="term" value="F:zinc ion binding"/>
    <property type="evidence" value="ECO:0007669"/>
    <property type="project" value="UniProtKB-KW"/>
</dbReference>
<dbReference type="InterPro" id="IPR038441">
    <property type="entry name" value="THAP_Znf_sf"/>
</dbReference>
<keyword evidence="18" id="KW-1185">Reference proteome</keyword>
<evidence type="ECO:0000256" key="14">
    <source>
        <dbReference type="ARBA" id="ARBA00044906"/>
    </source>
</evidence>
<sequence>MVYTCFLCKWRSDKHPQRSYHKFPSNNELKQKWLDILGKSNVSVGTRTTLCCLHFKEDCFRYGLVYGRKVLKDGSLPTLYLTKGDKKGPTIKSIDDIKILKAPTESSLRTQHPTTDNVQMKHSASELNIEDKQMQVTKSELDVENNLADVAMEISLPKASSRKSDPIDEQPGKLEMVCSKKKRLWNSKTQMKSQLTEAKKTVNKYEAENKLMHVVFTARGLCPPVFTPLNEDYSVNYEAIAPYAKFLADNGIKSVLVGGTTGEHMSLSVADRKKIVDEWVKEGKSIGLHIMVQVGGAPLADVLDLARYCSEVGVDSLLTLPELYFKPQTASELVSYVELIANVAPNLPVLYYHIPSMSKVEINMPSFVTEATIRIPNFKGIKFTSNDLSEGAQVLRCLKDGQEMFLGADTLLAPAALLGIKSSIGTTFNLFPRLAQDILDAVDRADIAEARALQEKLSLAIEAHTVEGPWVPIMKAGMEIVTGIQVGPPSLPQRPLSKEAKNKIASRLKALKLID</sequence>
<protein>
    <recommendedName>
        <fullName evidence="5">N-acetylneuraminate lyase</fullName>
        <ecNumber evidence="5">4.1.3.3</ecNumber>
    </recommendedName>
</protein>
<keyword evidence="6" id="KW-0963">Cytoplasm</keyword>
<evidence type="ECO:0000256" key="8">
    <source>
        <dbReference type="ARBA" id="ARBA00022771"/>
    </source>
</evidence>
<dbReference type="GO" id="GO:0008747">
    <property type="term" value="F:N-acetylneuraminate lyase activity"/>
    <property type="evidence" value="ECO:0007669"/>
    <property type="project" value="UniProtKB-EC"/>
</dbReference>
<evidence type="ECO:0000256" key="12">
    <source>
        <dbReference type="ARBA" id="ARBA00023270"/>
    </source>
</evidence>
<organism evidence="17 18">
    <name type="scientific">Brenthis ino</name>
    <name type="common">lesser marbled fritillary</name>
    <dbReference type="NCBI Taxonomy" id="405034"/>
    <lineage>
        <taxon>Eukaryota</taxon>
        <taxon>Metazoa</taxon>
        <taxon>Ecdysozoa</taxon>
        <taxon>Arthropoda</taxon>
        <taxon>Hexapoda</taxon>
        <taxon>Insecta</taxon>
        <taxon>Pterygota</taxon>
        <taxon>Neoptera</taxon>
        <taxon>Endopterygota</taxon>
        <taxon>Lepidoptera</taxon>
        <taxon>Glossata</taxon>
        <taxon>Ditrysia</taxon>
        <taxon>Papilionoidea</taxon>
        <taxon>Nymphalidae</taxon>
        <taxon>Heliconiinae</taxon>
        <taxon>Argynnini</taxon>
        <taxon>Brenthis</taxon>
    </lineage>
</organism>
<dbReference type="SMART" id="SM00692">
    <property type="entry name" value="DM3"/>
    <property type="match status" value="1"/>
</dbReference>
<dbReference type="SMART" id="SM01130">
    <property type="entry name" value="DHDPS"/>
    <property type="match status" value="1"/>
</dbReference>
<keyword evidence="7" id="KW-0479">Metal-binding</keyword>
<evidence type="ECO:0000256" key="7">
    <source>
        <dbReference type="ARBA" id="ARBA00022723"/>
    </source>
</evidence>
<dbReference type="EMBL" id="OV170227">
    <property type="protein sequence ID" value="CAH0728571.1"/>
    <property type="molecule type" value="Genomic_DNA"/>
</dbReference>
<evidence type="ECO:0000256" key="4">
    <source>
        <dbReference type="ARBA" id="ARBA00011881"/>
    </source>
</evidence>
<dbReference type="PRINTS" id="PR00146">
    <property type="entry name" value="DHPICSNTHASE"/>
</dbReference>
<feature type="domain" description="THAP-type" evidence="16">
    <location>
        <begin position="1"/>
        <end position="80"/>
    </location>
</feature>
<gene>
    <name evidence="17" type="ORF">BINO364_LOCUS13774</name>
</gene>
<evidence type="ECO:0000256" key="2">
    <source>
        <dbReference type="ARBA" id="ARBA00004878"/>
    </source>
</evidence>
<feature type="non-terminal residue" evidence="17">
    <location>
        <position position="515"/>
    </location>
</feature>
<evidence type="ECO:0000256" key="6">
    <source>
        <dbReference type="ARBA" id="ARBA00022490"/>
    </source>
</evidence>
<dbReference type="PANTHER" id="PTHR12128">
    <property type="entry name" value="DIHYDRODIPICOLINATE SYNTHASE"/>
    <property type="match status" value="1"/>
</dbReference>
<evidence type="ECO:0000259" key="16">
    <source>
        <dbReference type="PROSITE" id="PS50950"/>
    </source>
</evidence>
<dbReference type="AlphaFoldDB" id="A0A8J9UY27"/>
<dbReference type="CDD" id="cd00408">
    <property type="entry name" value="DHDPS-like"/>
    <property type="match status" value="1"/>
</dbReference>
<accession>A0A8J9UY27</accession>
<comment type="pathway">
    <text evidence="2">Amino-sugar metabolism; N-acetylneuraminate degradation.</text>
</comment>
<evidence type="ECO:0000256" key="1">
    <source>
        <dbReference type="ARBA" id="ARBA00004496"/>
    </source>
</evidence>
<evidence type="ECO:0000313" key="17">
    <source>
        <dbReference type="EMBL" id="CAH0728571.1"/>
    </source>
</evidence>
<comment type="subunit">
    <text evidence="4">Homotetramer.</text>
</comment>
<evidence type="ECO:0000256" key="11">
    <source>
        <dbReference type="ARBA" id="ARBA00023239"/>
    </source>
</evidence>
<evidence type="ECO:0000256" key="9">
    <source>
        <dbReference type="ARBA" id="ARBA00022833"/>
    </source>
</evidence>
<name>A0A8J9UY27_9NEOP</name>
<dbReference type="SMART" id="SM00980">
    <property type="entry name" value="THAP"/>
    <property type="match status" value="1"/>
</dbReference>
<evidence type="ECO:0000256" key="3">
    <source>
        <dbReference type="ARBA" id="ARBA00006324"/>
    </source>
</evidence>
<evidence type="ECO:0000256" key="15">
    <source>
        <dbReference type="PROSITE-ProRule" id="PRU00309"/>
    </source>
</evidence>
<dbReference type="InterPro" id="IPR013785">
    <property type="entry name" value="Aldolase_TIM"/>
</dbReference>
<comment type="catalytic activity">
    <reaction evidence="14">
        <text>aceneuramate = aldehydo-N-acetyl-D-mannosamine + pyruvate</text>
        <dbReference type="Rhea" id="RHEA:23296"/>
        <dbReference type="ChEBI" id="CHEBI:15361"/>
        <dbReference type="ChEBI" id="CHEBI:17122"/>
        <dbReference type="ChEBI" id="CHEBI:173083"/>
        <dbReference type="EC" id="4.1.3.3"/>
    </reaction>
</comment>
<dbReference type="Pfam" id="PF05485">
    <property type="entry name" value="THAP"/>
    <property type="match status" value="1"/>
</dbReference>
<keyword evidence="12" id="KW-0704">Schiff base</keyword>
<dbReference type="OrthoDB" id="191315at2759"/>
<keyword evidence="10 15" id="KW-0238">DNA-binding</keyword>